<feature type="transmembrane region" description="Helical" evidence="8">
    <location>
        <begin position="271"/>
        <end position="291"/>
    </location>
</feature>
<organism evidence="9 10">
    <name type="scientific">Cylindrotheca closterium</name>
    <dbReference type="NCBI Taxonomy" id="2856"/>
    <lineage>
        <taxon>Eukaryota</taxon>
        <taxon>Sar</taxon>
        <taxon>Stramenopiles</taxon>
        <taxon>Ochrophyta</taxon>
        <taxon>Bacillariophyta</taxon>
        <taxon>Bacillariophyceae</taxon>
        <taxon>Bacillariophycidae</taxon>
        <taxon>Bacillariales</taxon>
        <taxon>Bacillariaceae</taxon>
        <taxon>Cylindrotheca</taxon>
    </lineage>
</organism>
<keyword evidence="3" id="KW-0813">Transport</keyword>
<dbReference type="PANTHER" id="PTHR31585">
    <property type="entry name" value="FOLATE-BIOPTERIN TRANSPORTER 1, CHLOROPLASTIC"/>
    <property type="match status" value="1"/>
</dbReference>
<feature type="transmembrane region" description="Helical" evidence="8">
    <location>
        <begin position="408"/>
        <end position="433"/>
    </location>
</feature>
<feature type="region of interest" description="Disordered" evidence="7">
    <location>
        <begin position="1"/>
        <end position="40"/>
    </location>
</feature>
<sequence>MATKKFTEYSNIPHSQDETQLLQPATEPEQNEDDKGNDECPPELQLFRWENVLIPACYLCVGLTQGLNRPLLNVYPLDLGANESQQATIGLVLMIPATMKIIFGFLSDNFPILGYRRKSYMLIGWLSVTFIMILLHQNSDLRMAYNEYGDAVPPKDAPSVELVSITFLVSSIGMWMADVMGDSIVAEKARLEPKSRKGQLQSTCYASRFFGMMVAAPLSTVMYSHYGPGSVVLLIACTPLPIVPILFAFSESKARPSQPIKEHLTEIWHAVCFRAVWQPLGFLYFFNLLQVQNSAWRQYLSTVLDFTAQELNWLLVASYIFTFVGTMAYKEYFLKTSWRRVYQFCILTNGLLTCTQLLLIKGKTFGLSNFWFSLGDDAAQEFISGVQFLPASIMIVNLCPPGSEGASYALYTTMWNVGMILAPSISSVLLSIWDVSVEALEAGNLDGLFKLSLLTAVIKTSPIFLLFLLPQTRDQLFDMTAKPSVLGGTIFLLVLFGSMFYIIVVGILNIVDPGWAGAS</sequence>
<comment type="similarity">
    <text evidence="2">Belongs to the major facilitator superfamily. Folate-biopterin transporter (TC 2.A.71) family.</text>
</comment>
<evidence type="ECO:0000256" key="3">
    <source>
        <dbReference type="ARBA" id="ARBA00022448"/>
    </source>
</evidence>
<keyword evidence="5 8" id="KW-1133">Transmembrane helix</keyword>
<protein>
    <submittedName>
        <fullName evidence="9">Uncharacterized protein</fullName>
    </submittedName>
</protein>
<feature type="transmembrane region" description="Helical" evidence="8">
    <location>
        <begin position="205"/>
        <end position="225"/>
    </location>
</feature>
<evidence type="ECO:0000256" key="5">
    <source>
        <dbReference type="ARBA" id="ARBA00022989"/>
    </source>
</evidence>
<feature type="transmembrane region" description="Helical" evidence="8">
    <location>
        <begin position="119"/>
        <end position="136"/>
    </location>
</feature>
<evidence type="ECO:0000256" key="6">
    <source>
        <dbReference type="ARBA" id="ARBA00023136"/>
    </source>
</evidence>
<feature type="transmembrane region" description="Helical" evidence="8">
    <location>
        <begin position="490"/>
        <end position="511"/>
    </location>
</feature>
<evidence type="ECO:0000256" key="4">
    <source>
        <dbReference type="ARBA" id="ARBA00022692"/>
    </source>
</evidence>
<evidence type="ECO:0000256" key="1">
    <source>
        <dbReference type="ARBA" id="ARBA00004141"/>
    </source>
</evidence>
<dbReference type="InterPro" id="IPR036259">
    <property type="entry name" value="MFS_trans_sf"/>
</dbReference>
<dbReference type="Proteomes" id="UP001295423">
    <property type="component" value="Unassembled WGS sequence"/>
</dbReference>
<feature type="transmembrane region" description="Helical" evidence="8">
    <location>
        <begin position="231"/>
        <end position="250"/>
    </location>
</feature>
<feature type="transmembrane region" description="Helical" evidence="8">
    <location>
        <begin position="87"/>
        <end position="107"/>
    </location>
</feature>
<dbReference type="GO" id="GO:0016020">
    <property type="term" value="C:membrane"/>
    <property type="evidence" value="ECO:0007669"/>
    <property type="project" value="UniProtKB-SubCell"/>
</dbReference>
<accession>A0AAD2FPM1</accession>
<reference evidence="9" key="1">
    <citation type="submission" date="2023-08" db="EMBL/GenBank/DDBJ databases">
        <authorList>
            <person name="Audoor S."/>
            <person name="Bilcke G."/>
        </authorList>
    </citation>
    <scope>NUCLEOTIDE SEQUENCE</scope>
</reference>
<keyword evidence="4 8" id="KW-0812">Transmembrane</keyword>
<evidence type="ECO:0000256" key="8">
    <source>
        <dbReference type="SAM" id="Phobius"/>
    </source>
</evidence>
<keyword evidence="6 8" id="KW-0472">Membrane</keyword>
<comment type="caution">
    <text evidence="9">The sequence shown here is derived from an EMBL/GenBank/DDBJ whole genome shotgun (WGS) entry which is preliminary data.</text>
</comment>
<name>A0AAD2FPM1_9STRA</name>
<comment type="subcellular location">
    <subcellularLocation>
        <location evidence="1">Membrane</location>
        <topology evidence="1">Multi-pass membrane protein</topology>
    </subcellularLocation>
</comment>
<dbReference type="AlphaFoldDB" id="A0AAD2FPM1"/>
<dbReference type="Pfam" id="PF03092">
    <property type="entry name" value="BT1"/>
    <property type="match status" value="1"/>
</dbReference>
<keyword evidence="10" id="KW-1185">Reference proteome</keyword>
<feature type="transmembrane region" description="Helical" evidence="8">
    <location>
        <begin position="311"/>
        <end position="329"/>
    </location>
</feature>
<evidence type="ECO:0000256" key="2">
    <source>
        <dbReference type="ARBA" id="ARBA00007015"/>
    </source>
</evidence>
<proteinExistence type="inferred from homology"/>
<dbReference type="SUPFAM" id="SSF103473">
    <property type="entry name" value="MFS general substrate transporter"/>
    <property type="match status" value="1"/>
</dbReference>
<feature type="transmembrane region" description="Helical" evidence="8">
    <location>
        <begin position="448"/>
        <end position="469"/>
    </location>
</feature>
<dbReference type="Gene3D" id="1.20.1250.20">
    <property type="entry name" value="MFS general substrate transporter like domains"/>
    <property type="match status" value="1"/>
</dbReference>
<dbReference type="PANTHER" id="PTHR31585:SF5">
    <property type="entry name" value="RNA-BINDING S4 DOMAIN-CONTAINING PROTEIN"/>
    <property type="match status" value="1"/>
</dbReference>
<dbReference type="InterPro" id="IPR039309">
    <property type="entry name" value="BT1"/>
</dbReference>
<dbReference type="EMBL" id="CAKOGP040001747">
    <property type="protein sequence ID" value="CAJ1948481.1"/>
    <property type="molecule type" value="Genomic_DNA"/>
</dbReference>
<evidence type="ECO:0000256" key="7">
    <source>
        <dbReference type="SAM" id="MobiDB-lite"/>
    </source>
</evidence>
<evidence type="ECO:0000313" key="9">
    <source>
        <dbReference type="EMBL" id="CAJ1948481.1"/>
    </source>
</evidence>
<gene>
    <name evidence="9" type="ORF">CYCCA115_LOCUS11638</name>
</gene>
<feature type="compositionally biased region" description="Polar residues" evidence="7">
    <location>
        <begin position="8"/>
        <end position="23"/>
    </location>
</feature>
<evidence type="ECO:0000313" key="10">
    <source>
        <dbReference type="Proteomes" id="UP001295423"/>
    </source>
</evidence>